<gene>
    <name evidence="9" type="ordered locus">Adeh_2187</name>
</gene>
<dbReference type="SUPFAM" id="SSF58104">
    <property type="entry name" value="Methyl-accepting chemotaxis protein (MCP) signaling domain"/>
    <property type="match status" value="1"/>
</dbReference>
<dbReference type="PANTHER" id="PTHR43531:SF11">
    <property type="entry name" value="METHYL-ACCEPTING CHEMOTAXIS PROTEIN 3"/>
    <property type="match status" value="1"/>
</dbReference>
<dbReference type="InterPro" id="IPR004090">
    <property type="entry name" value="Chemotax_Me-accpt_rcpt"/>
</dbReference>
<dbReference type="Proteomes" id="UP000001935">
    <property type="component" value="Chromosome"/>
</dbReference>
<dbReference type="Gene3D" id="1.10.287.950">
    <property type="entry name" value="Methyl-accepting chemotaxis protein"/>
    <property type="match status" value="1"/>
</dbReference>
<sequence>MRKFSIGVRLTFAFMLVTAAFVAVGFFALSRLAQLDQGLDEVARQRLRSLEMAIRGLHVTAQQANHVGVMLSTDDPAEALRRMETIVELRKEAQRANEEGDKLAAMEGGITVVDNERTKQVLAELAVRRAHLGKTFQKTLDTARTLNLPETKRVTRDDLVPALTAVEFGWSDYTKAQGAQMQEAAEAGHAMYESARVLVVGVLLSTAVLAIVLSFWVTRTIVLPLGSAVKAADRIAAGDLRDTVEVTGRDELGKLLAAMKTMGEKLAQVISEVRSGADALAGASSQVSSTAQTLSQGTGEQAASVEETTSSLEAMHASITQNADSARQTEGAAKAQAASAGRSGTAVTETVSAMRSIAEKISIIEEIAYQTNLLALNAAIEAARAGDHGRGFAVVATEVRKLAERAQKAAGEIGTLAESSLSVAEESGRLITDLVPAIQKTADLVQEVAAASQEQSERVSQVSKAMGVVDQVTQRNATAAEELSSTAEELASQAEGLQQLMGFFTVREERRSAARYVPPRPPAPAPLPALDRPWPQAEQRNGKPAAAGEFKRF</sequence>
<evidence type="ECO:0000313" key="9">
    <source>
        <dbReference type="EMBL" id="ABC81957.1"/>
    </source>
</evidence>
<evidence type="ECO:0000256" key="6">
    <source>
        <dbReference type="SAM" id="Phobius"/>
    </source>
</evidence>
<dbReference type="PROSITE" id="PS50885">
    <property type="entry name" value="HAMP"/>
    <property type="match status" value="1"/>
</dbReference>
<name>Q2IJX3_ANADE</name>
<organism evidence="9 10">
    <name type="scientific">Anaeromyxobacter dehalogenans (strain 2CP-C)</name>
    <dbReference type="NCBI Taxonomy" id="290397"/>
    <lineage>
        <taxon>Bacteria</taxon>
        <taxon>Pseudomonadati</taxon>
        <taxon>Myxococcota</taxon>
        <taxon>Myxococcia</taxon>
        <taxon>Myxococcales</taxon>
        <taxon>Cystobacterineae</taxon>
        <taxon>Anaeromyxobacteraceae</taxon>
        <taxon>Anaeromyxobacter</taxon>
    </lineage>
</organism>
<dbReference type="AlphaFoldDB" id="Q2IJX3"/>
<dbReference type="InterPro" id="IPR004089">
    <property type="entry name" value="MCPsignal_dom"/>
</dbReference>
<evidence type="ECO:0000256" key="4">
    <source>
        <dbReference type="PROSITE-ProRule" id="PRU00284"/>
    </source>
</evidence>
<accession>Q2IJX3</accession>
<evidence type="ECO:0000256" key="5">
    <source>
        <dbReference type="SAM" id="MobiDB-lite"/>
    </source>
</evidence>
<dbReference type="SMART" id="SM00283">
    <property type="entry name" value="MA"/>
    <property type="match status" value="1"/>
</dbReference>
<feature type="region of interest" description="Disordered" evidence="5">
    <location>
        <begin position="512"/>
        <end position="553"/>
    </location>
</feature>
<dbReference type="eggNOG" id="COG0840">
    <property type="taxonomic scope" value="Bacteria"/>
</dbReference>
<dbReference type="GO" id="GO:0007165">
    <property type="term" value="P:signal transduction"/>
    <property type="evidence" value="ECO:0007669"/>
    <property type="project" value="UniProtKB-KW"/>
</dbReference>
<keyword evidence="6" id="KW-1133">Transmembrane helix</keyword>
<dbReference type="GO" id="GO:0006935">
    <property type="term" value="P:chemotaxis"/>
    <property type="evidence" value="ECO:0007669"/>
    <property type="project" value="UniProtKB-KW"/>
</dbReference>
<dbReference type="OrthoDB" id="9763018at2"/>
<dbReference type="InterPro" id="IPR051310">
    <property type="entry name" value="MCP_chemotaxis"/>
</dbReference>
<proteinExistence type="inferred from homology"/>
<dbReference type="Pfam" id="PF00015">
    <property type="entry name" value="MCPsignal"/>
    <property type="match status" value="1"/>
</dbReference>
<dbReference type="GO" id="GO:0004888">
    <property type="term" value="F:transmembrane signaling receptor activity"/>
    <property type="evidence" value="ECO:0007669"/>
    <property type="project" value="InterPro"/>
</dbReference>
<comment type="subcellular location">
    <subcellularLocation>
        <location evidence="1">Membrane</location>
    </subcellularLocation>
</comment>
<evidence type="ECO:0000313" key="10">
    <source>
        <dbReference type="Proteomes" id="UP000001935"/>
    </source>
</evidence>
<feature type="domain" description="Methyl-accepting transducer" evidence="7">
    <location>
        <begin position="276"/>
        <end position="491"/>
    </location>
</feature>
<dbReference type="PANTHER" id="PTHR43531">
    <property type="entry name" value="PROTEIN ICFG"/>
    <property type="match status" value="1"/>
</dbReference>
<feature type="transmembrane region" description="Helical" evidence="6">
    <location>
        <begin position="197"/>
        <end position="217"/>
    </location>
</feature>
<comment type="similarity">
    <text evidence="3">Belongs to the methyl-accepting chemotaxis (MCP) protein family.</text>
</comment>
<evidence type="ECO:0000259" key="8">
    <source>
        <dbReference type="PROSITE" id="PS50885"/>
    </source>
</evidence>
<dbReference type="SMART" id="SM00304">
    <property type="entry name" value="HAMP"/>
    <property type="match status" value="1"/>
</dbReference>
<keyword evidence="4" id="KW-0807">Transducer</keyword>
<keyword evidence="6" id="KW-0812">Transmembrane</keyword>
<keyword evidence="2" id="KW-0145">Chemotaxis</keyword>
<feature type="transmembrane region" description="Helical" evidence="6">
    <location>
        <begin position="6"/>
        <end position="29"/>
    </location>
</feature>
<feature type="domain" description="HAMP" evidence="8">
    <location>
        <begin position="219"/>
        <end position="271"/>
    </location>
</feature>
<dbReference type="EMBL" id="CP000251">
    <property type="protein sequence ID" value="ABC81957.1"/>
    <property type="molecule type" value="Genomic_DNA"/>
</dbReference>
<feature type="region of interest" description="Disordered" evidence="5">
    <location>
        <begin position="290"/>
        <end position="310"/>
    </location>
</feature>
<dbReference type="STRING" id="290397.Adeh_2187"/>
<dbReference type="HOGENOM" id="CLU_000445_107_16_7"/>
<dbReference type="InterPro" id="IPR003660">
    <property type="entry name" value="HAMP_dom"/>
</dbReference>
<dbReference type="GO" id="GO:0005886">
    <property type="term" value="C:plasma membrane"/>
    <property type="evidence" value="ECO:0007669"/>
    <property type="project" value="TreeGrafter"/>
</dbReference>
<evidence type="ECO:0000256" key="1">
    <source>
        <dbReference type="ARBA" id="ARBA00004370"/>
    </source>
</evidence>
<dbReference type="PRINTS" id="PR00260">
    <property type="entry name" value="CHEMTRNSDUCR"/>
</dbReference>
<dbReference type="RefSeq" id="WP_011421239.1">
    <property type="nucleotide sequence ID" value="NC_007760.1"/>
</dbReference>
<evidence type="ECO:0000256" key="2">
    <source>
        <dbReference type="ARBA" id="ARBA00022500"/>
    </source>
</evidence>
<evidence type="ECO:0000256" key="3">
    <source>
        <dbReference type="ARBA" id="ARBA00029447"/>
    </source>
</evidence>
<feature type="compositionally biased region" description="Pro residues" evidence="5">
    <location>
        <begin position="518"/>
        <end position="527"/>
    </location>
</feature>
<reference evidence="9" key="1">
    <citation type="submission" date="2006-01" db="EMBL/GenBank/DDBJ databases">
        <title>Complete sequence of Anaeromyxobacter dehalogenans 2CP-C.</title>
        <authorList>
            <consortium name="US DOE Joint Genome Institute"/>
            <person name="Copeland A."/>
            <person name="Lucas S."/>
            <person name="Lapidus A."/>
            <person name="Barry K."/>
            <person name="Detter J.C."/>
            <person name="Glavina T."/>
            <person name="Hammon N."/>
            <person name="Israni S."/>
            <person name="Pitluck S."/>
            <person name="Brettin T."/>
            <person name="Bruce D."/>
            <person name="Han C."/>
            <person name="Tapia R."/>
            <person name="Gilna P."/>
            <person name="Kiss H."/>
            <person name="Schmutz J."/>
            <person name="Larimer F."/>
            <person name="Land M."/>
            <person name="Kyrpides N."/>
            <person name="Anderson I."/>
            <person name="Sanford R.A."/>
            <person name="Ritalahti K.M."/>
            <person name="Thomas H.S."/>
            <person name="Kirby J.R."/>
            <person name="Zhulin I.B."/>
            <person name="Loeffler F.E."/>
            <person name="Richardson P."/>
        </authorList>
    </citation>
    <scope>NUCLEOTIDE SEQUENCE</scope>
    <source>
        <strain evidence="9">2CP-C</strain>
    </source>
</reference>
<dbReference type="PROSITE" id="PS50111">
    <property type="entry name" value="CHEMOTAXIS_TRANSDUC_2"/>
    <property type="match status" value="1"/>
</dbReference>
<dbReference type="KEGG" id="ade:Adeh_2187"/>
<dbReference type="CDD" id="cd06225">
    <property type="entry name" value="HAMP"/>
    <property type="match status" value="1"/>
</dbReference>
<dbReference type="FunFam" id="1.10.287.950:FF:000001">
    <property type="entry name" value="Methyl-accepting chemotaxis sensory transducer"/>
    <property type="match status" value="1"/>
</dbReference>
<evidence type="ECO:0000259" key="7">
    <source>
        <dbReference type="PROSITE" id="PS50111"/>
    </source>
</evidence>
<keyword evidence="6" id="KW-0472">Membrane</keyword>
<dbReference type="Pfam" id="PF00672">
    <property type="entry name" value="HAMP"/>
    <property type="match status" value="1"/>
</dbReference>
<protein>
    <submittedName>
        <fullName evidence="9">Methyl-accepting chemotaxis sensory transducer</fullName>
    </submittedName>
</protein>